<evidence type="ECO:0000256" key="2">
    <source>
        <dbReference type="ARBA" id="ARBA00022514"/>
    </source>
</evidence>
<dbReference type="InterPro" id="IPR001304">
    <property type="entry name" value="C-type_lectin-like"/>
</dbReference>
<accession>A0A151NQZ8</accession>
<dbReference type="InterPro" id="IPR036048">
    <property type="entry name" value="Interleukin_8-like_sf"/>
</dbReference>
<keyword evidence="9" id="KW-1185">Reference proteome</keyword>
<feature type="domain" description="C-type lectin" evidence="7">
    <location>
        <begin position="175"/>
        <end position="295"/>
    </location>
</feature>
<dbReference type="InterPro" id="IPR016186">
    <property type="entry name" value="C-type_lectin-like/link_sf"/>
</dbReference>
<dbReference type="GO" id="GO:0004888">
    <property type="term" value="F:transmembrane signaling receptor activity"/>
    <property type="evidence" value="ECO:0007669"/>
    <property type="project" value="InterPro"/>
</dbReference>
<dbReference type="Gene3D" id="2.40.50.40">
    <property type="match status" value="2"/>
</dbReference>
<evidence type="ECO:0000256" key="5">
    <source>
        <dbReference type="SAM" id="Coils"/>
    </source>
</evidence>
<dbReference type="Pfam" id="PF00048">
    <property type="entry name" value="IL8"/>
    <property type="match status" value="2"/>
</dbReference>
<name>A0A151NQZ8_ALLMI</name>
<dbReference type="InterPro" id="IPR016187">
    <property type="entry name" value="CTDL_fold"/>
</dbReference>
<evidence type="ECO:0000313" key="9">
    <source>
        <dbReference type="Proteomes" id="UP000050525"/>
    </source>
</evidence>
<keyword evidence="3" id="KW-1015">Disulfide bond</keyword>
<dbReference type="PROSITE" id="PS50041">
    <property type="entry name" value="C_TYPE_LECTIN_2"/>
    <property type="match status" value="1"/>
</dbReference>
<evidence type="ECO:0000256" key="3">
    <source>
        <dbReference type="ARBA" id="ARBA00023157"/>
    </source>
</evidence>
<dbReference type="Proteomes" id="UP000050525">
    <property type="component" value="Unassembled WGS sequence"/>
</dbReference>
<dbReference type="InterPro" id="IPR039689">
    <property type="entry name" value="CD72"/>
</dbReference>
<dbReference type="STRING" id="8496.A0A151NQZ8"/>
<dbReference type="InterPro" id="IPR000827">
    <property type="entry name" value="Chemokine_CC_CS"/>
</dbReference>
<dbReference type="SMART" id="SM00199">
    <property type="entry name" value="SCY"/>
    <property type="match status" value="2"/>
</dbReference>
<dbReference type="PROSITE" id="PS00472">
    <property type="entry name" value="SMALL_CYTOKINES_CC"/>
    <property type="match status" value="1"/>
</dbReference>
<evidence type="ECO:0000256" key="1">
    <source>
        <dbReference type="ARBA" id="ARBA00010868"/>
    </source>
</evidence>
<dbReference type="PANTHER" id="PTHR15028:SF6">
    <property type="entry name" value="B-CELL DIFFERENTIATION ANTIGEN CD72"/>
    <property type="match status" value="1"/>
</dbReference>
<dbReference type="GO" id="GO:0006955">
    <property type="term" value="P:immune response"/>
    <property type="evidence" value="ECO:0007669"/>
    <property type="project" value="InterPro"/>
</dbReference>
<dbReference type="GO" id="GO:0005615">
    <property type="term" value="C:extracellular space"/>
    <property type="evidence" value="ECO:0007669"/>
    <property type="project" value="UniProtKB-KW"/>
</dbReference>
<dbReference type="CDD" id="cd00169">
    <property type="entry name" value="Chemokine"/>
    <property type="match status" value="1"/>
</dbReference>
<evidence type="ECO:0000256" key="6">
    <source>
        <dbReference type="SAM" id="MobiDB-lite"/>
    </source>
</evidence>
<reference evidence="8 9" key="1">
    <citation type="journal article" date="2012" name="Genome Biol.">
        <title>Sequencing three crocodilian genomes to illuminate the evolution of archosaurs and amniotes.</title>
        <authorList>
            <person name="St John J.A."/>
            <person name="Braun E.L."/>
            <person name="Isberg S.R."/>
            <person name="Miles L.G."/>
            <person name="Chong A.Y."/>
            <person name="Gongora J."/>
            <person name="Dalzell P."/>
            <person name="Moran C."/>
            <person name="Bed'hom B."/>
            <person name="Abzhanov A."/>
            <person name="Burgess S.C."/>
            <person name="Cooksey A.M."/>
            <person name="Castoe T.A."/>
            <person name="Crawford N.G."/>
            <person name="Densmore L.D."/>
            <person name="Drew J.C."/>
            <person name="Edwards S.V."/>
            <person name="Faircloth B.C."/>
            <person name="Fujita M.K."/>
            <person name="Greenwold M.J."/>
            <person name="Hoffmann F.G."/>
            <person name="Howard J.M."/>
            <person name="Iguchi T."/>
            <person name="Janes D.E."/>
            <person name="Khan S.Y."/>
            <person name="Kohno S."/>
            <person name="de Koning A.J."/>
            <person name="Lance S.L."/>
            <person name="McCarthy F.M."/>
            <person name="McCormack J.E."/>
            <person name="Merchant M.E."/>
            <person name="Peterson D.G."/>
            <person name="Pollock D.D."/>
            <person name="Pourmand N."/>
            <person name="Raney B.J."/>
            <person name="Roessler K.A."/>
            <person name="Sanford J.R."/>
            <person name="Sawyer R.H."/>
            <person name="Schmidt C.J."/>
            <person name="Triplett E.W."/>
            <person name="Tuberville T.D."/>
            <person name="Venegas-Anaya M."/>
            <person name="Howard J.T."/>
            <person name="Jarvis E.D."/>
            <person name="Guillette L.J.Jr."/>
            <person name="Glenn T.C."/>
            <person name="Green R.E."/>
            <person name="Ray D.A."/>
        </authorList>
    </citation>
    <scope>NUCLEOTIDE SEQUENCE [LARGE SCALE GENOMIC DNA]</scope>
    <source>
        <strain evidence="8">KSC_2009_1</strain>
    </source>
</reference>
<dbReference type="PANTHER" id="PTHR15028">
    <property type="entry name" value="CD72-RELATED"/>
    <property type="match status" value="1"/>
</dbReference>
<comment type="subcellular location">
    <subcellularLocation>
        <location evidence="4">Secreted</location>
    </subcellularLocation>
</comment>
<protein>
    <recommendedName>
        <fullName evidence="4">C-C motif chemokine</fullName>
    </recommendedName>
</protein>
<feature type="compositionally biased region" description="Basic residues" evidence="6">
    <location>
        <begin position="351"/>
        <end position="361"/>
    </location>
</feature>
<comment type="caution">
    <text evidence="8">The sequence shown here is derived from an EMBL/GenBank/DDBJ whole genome shotgun (WGS) entry which is preliminary data.</text>
</comment>
<dbReference type="GO" id="GO:0005886">
    <property type="term" value="C:plasma membrane"/>
    <property type="evidence" value="ECO:0007669"/>
    <property type="project" value="InterPro"/>
</dbReference>
<comment type="similarity">
    <text evidence="1 4">Belongs to the intercrine beta (chemokine CC) family.</text>
</comment>
<keyword evidence="2 4" id="KW-0202">Cytokine</keyword>
<keyword evidence="5" id="KW-0175">Coiled coil</keyword>
<evidence type="ECO:0000313" key="8">
    <source>
        <dbReference type="EMBL" id="KYO39282.1"/>
    </source>
</evidence>
<dbReference type="Gene3D" id="3.10.100.10">
    <property type="entry name" value="Mannose-Binding Protein A, subunit A"/>
    <property type="match status" value="1"/>
</dbReference>
<dbReference type="SMART" id="SM00034">
    <property type="entry name" value="CLECT"/>
    <property type="match status" value="1"/>
</dbReference>
<keyword evidence="4" id="KW-0145">Chemotaxis</keyword>
<proteinExistence type="inferred from homology"/>
<feature type="region of interest" description="Disordered" evidence="6">
    <location>
        <begin position="346"/>
        <end position="379"/>
    </location>
</feature>
<gene>
    <name evidence="8" type="primary">CCL19</name>
    <name evidence="8" type="ORF">Y1Q_0005439</name>
</gene>
<dbReference type="GO" id="GO:0008009">
    <property type="term" value="F:chemokine activity"/>
    <property type="evidence" value="ECO:0007669"/>
    <property type="project" value="InterPro"/>
</dbReference>
<dbReference type="SUPFAM" id="SSF54117">
    <property type="entry name" value="Interleukin 8-like chemokines"/>
    <property type="match status" value="2"/>
</dbReference>
<organism evidence="8 9">
    <name type="scientific">Alligator mississippiensis</name>
    <name type="common">American alligator</name>
    <dbReference type="NCBI Taxonomy" id="8496"/>
    <lineage>
        <taxon>Eukaryota</taxon>
        <taxon>Metazoa</taxon>
        <taxon>Chordata</taxon>
        <taxon>Craniata</taxon>
        <taxon>Vertebrata</taxon>
        <taxon>Euteleostomi</taxon>
        <taxon>Archelosauria</taxon>
        <taxon>Archosauria</taxon>
        <taxon>Crocodylia</taxon>
        <taxon>Alligatoridae</taxon>
        <taxon>Alligatorinae</taxon>
        <taxon>Alligator</taxon>
    </lineage>
</organism>
<dbReference type="AlphaFoldDB" id="A0A151NQZ8"/>
<dbReference type="InterPro" id="IPR001811">
    <property type="entry name" value="Chemokine_IL8-like_dom"/>
</dbReference>
<keyword evidence="4" id="KW-0964">Secreted</keyword>
<feature type="coiled-coil region" evidence="5">
    <location>
        <begin position="114"/>
        <end position="148"/>
    </location>
</feature>
<dbReference type="EMBL" id="AKHW03002329">
    <property type="protein sequence ID" value="KYO39282.1"/>
    <property type="molecule type" value="Genomic_DNA"/>
</dbReference>
<evidence type="ECO:0000259" key="7">
    <source>
        <dbReference type="PROSITE" id="PS50041"/>
    </source>
</evidence>
<dbReference type="SUPFAM" id="SSF56436">
    <property type="entry name" value="C-type lectin-like"/>
    <property type="match status" value="1"/>
</dbReference>
<sequence>MPGAAPCLTARMAESLMYAEWQVTKPAPGWSTSPWVQGTAPPAPYEANSTCDSIYESLQLGPVSKGLARHGAQQSKESCCSARPLPLGLLAACLALLATTIALGVCYWQQEQWLQQVDTVLVQAQAELAQTQAELVHMQEQARVLQEQLSTSESAGASAQPCHFTDCCPETWVLHRGKCLFLSKEKKTWLESKQECERESSWLLVPSDWDHTTMPSFLAHMDTLYWIGLQWRWDLKTQSDHWQWLDGSPYKCCAMELHLMLPLLLAALYPHDAQGSKSAGSDCCVKLDAGRIQAWILQSYSIQSPEDGCNIQAVVFISKRGNKLCAPHDAPWVPQLMKKLDEALKTGAKPKQQKRTVKSRRQQLSPVQEAGGQEKHPWDGVPSQLPVEMGPCWGWGWGKGRLASPDLPPYPPWPKVVARDCCLRLSAKRIPPWTLQSYSIQSPETGCLVPAVMFITRWGKKLCAPPDAPWVPMLMKKLDEDPQAVAKPQQKGAAKSRRRRIQILEEHLIPTQRPWALPENPWGE</sequence>
<evidence type="ECO:0000256" key="4">
    <source>
        <dbReference type="RuleBase" id="RU361150"/>
    </source>
</evidence>